<evidence type="ECO:0000256" key="8">
    <source>
        <dbReference type="SAM" id="MobiDB-lite"/>
    </source>
</evidence>
<dbReference type="OrthoDB" id="271937at2759"/>
<keyword evidence="4" id="KW-0413">Isomerase</keyword>
<dbReference type="SUPFAM" id="SSF55120">
    <property type="entry name" value="Pseudouridine synthase"/>
    <property type="match status" value="1"/>
</dbReference>
<dbReference type="GO" id="GO:0003723">
    <property type="term" value="F:RNA binding"/>
    <property type="evidence" value="ECO:0007669"/>
    <property type="project" value="InterPro"/>
</dbReference>
<dbReference type="PhylomeDB" id="A0A0D2WJ29"/>
<organism evidence="10 11">
    <name type="scientific">Capsaspora owczarzaki (strain ATCC 30864)</name>
    <dbReference type="NCBI Taxonomy" id="595528"/>
    <lineage>
        <taxon>Eukaryota</taxon>
        <taxon>Filasterea</taxon>
        <taxon>Capsaspora</taxon>
    </lineage>
</organism>
<evidence type="ECO:0000313" key="11">
    <source>
        <dbReference type="Proteomes" id="UP000008743"/>
    </source>
</evidence>
<feature type="region of interest" description="Disordered" evidence="8">
    <location>
        <begin position="44"/>
        <end position="63"/>
    </location>
</feature>
<sequence>MSIAGDDEQQQLLLELVQHIERRLATTTAATTLPHNADLNSADTAMAQQQQQPQPQQQTTGVSPNAARVLLDWLDQRQDSADRPPQQQQQQRGSVCSYCALRCMGAICSAVYALPRSVVDGQLVASLARHATTTAPPLESPSSNNHSNGSSNTSSNACVLCLGLLQAISAPASSLLDQMIDALDLPACDGFDNFAVQVQLPPAIAIHQRCFGAYLADPATDAPISGITPLPLLEVVKTMIGTQLARRTGLKYTSGTSGAPVVLHYRFDHAESVEEERALTQLPETGLRLPHAGDTGPRRHFHQQRDRNRARELVANAAASLVSENEGEGNNDSDAGVRAVAPPVAPWPHIFELDVVARAVAGLPVEKLRKFVAVPPRPVAQPAILGHSKFTRDPIFIGGRYNKYSRVVSQSPYIVGEERKGDTSVHELIAAPMLAYCGASEIKLSSSGREDMDVRMLGRGRPFVLEIADARRSSLTPDKLAHLQALVNDAAGGRVHIRDLIVAQRADIPALNEGEDDKKKLYGAVIWVSRPITAEDIAALTRPEEMVVQQMTPLRVMHRRAICTRPRSVYWMRAHQINEHYLLLCLSTQAGTYIKEFAHGDFGRTAPSIGSLLGNCEADIVQLDVLDIDMPWPPAR</sequence>
<feature type="compositionally biased region" description="Low complexity" evidence="8">
    <location>
        <begin position="48"/>
        <end position="58"/>
    </location>
</feature>
<dbReference type="Gene3D" id="3.30.70.2510">
    <property type="match status" value="1"/>
</dbReference>
<dbReference type="EC" id="5.4.99.25" evidence="2"/>
<accession>A0A0D2WJ29</accession>
<keyword evidence="3" id="KW-0819">tRNA processing</keyword>
<dbReference type="FunFam" id="3.30.70.3190:FF:000001">
    <property type="entry name" value="tRNA pseudouridine synthase Pus10"/>
    <property type="match status" value="1"/>
</dbReference>
<evidence type="ECO:0000256" key="7">
    <source>
        <dbReference type="ARBA" id="ARBA00083669"/>
    </source>
</evidence>
<comment type="similarity">
    <text evidence="1">Belongs to the pseudouridine synthase Pus10 family.</text>
</comment>
<dbReference type="Proteomes" id="UP000008743">
    <property type="component" value="Unassembled WGS sequence"/>
</dbReference>
<dbReference type="GO" id="GO:0160148">
    <property type="term" value="F:tRNA pseudouridine(55) synthase activity"/>
    <property type="evidence" value="ECO:0007669"/>
    <property type="project" value="UniProtKB-EC"/>
</dbReference>
<gene>
    <name evidence="10" type="ORF">CAOG_000727</name>
</gene>
<dbReference type="PANTHER" id="PTHR21568:SF0">
    <property type="entry name" value="TRNA PSEUDOURIDINE SYNTHASE PUS10"/>
    <property type="match status" value="1"/>
</dbReference>
<dbReference type="AlphaFoldDB" id="A0A0D2WJ29"/>
<evidence type="ECO:0000256" key="5">
    <source>
        <dbReference type="ARBA" id="ARBA00075270"/>
    </source>
</evidence>
<reference evidence="11" key="1">
    <citation type="submission" date="2011-02" db="EMBL/GenBank/DDBJ databases">
        <title>The Genome Sequence of Capsaspora owczarzaki ATCC 30864.</title>
        <authorList>
            <person name="Russ C."/>
            <person name="Cuomo C."/>
            <person name="Burger G."/>
            <person name="Gray M.W."/>
            <person name="Holland P.W.H."/>
            <person name="King N."/>
            <person name="Lang F.B.F."/>
            <person name="Roger A.J."/>
            <person name="Ruiz-Trillo I."/>
            <person name="Young S.K."/>
            <person name="Zeng Q."/>
            <person name="Gargeya S."/>
            <person name="Alvarado L."/>
            <person name="Berlin A."/>
            <person name="Chapman S.B."/>
            <person name="Chen Z."/>
            <person name="Freedman E."/>
            <person name="Gellesch M."/>
            <person name="Goldberg J."/>
            <person name="Griggs A."/>
            <person name="Gujja S."/>
            <person name="Heilman E."/>
            <person name="Heiman D."/>
            <person name="Howarth C."/>
            <person name="Mehta T."/>
            <person name="Neiman D."/>
            <person name="Pearson M."/>
            <person name="Roberts A."/>
            <person name="Saif S."/>
            <person name="Shea T."/>
            <person name="Shenoy N."/>
            <person name="Sisk P."/>
            <person name="Stolte C."/>
            <person name="Sykes S."/>
            <person name="White J."/>
            <person name="Yandava C."/>
            <person name="Haas B."/>
            <person name="Nusbaum C."/>
            <person name="Birren B."/>
        </authorList>
    </citation>
    <scope>NUCLEOTIDE SEQUENCE</scope>
    <source>
        <strain evidence="11">ATCC 30864</strain>
    </source>
</reference>
<dbReference type="GO" id="GO:0031119">
    <property type="term" value="P:tRNA pseudouridine synthesis"/>
    <property type="evidence" value="ECO:0007669"/>
    <property type="project" value="UniProtKB-ARBA"/>
</dbReference>
<dbReference type="FunFam" id="3.30.70.2510:FF:000001">
    <property type="entry name" value="tRNA pseudouridine synthase Pus10"/>
    <property type="match status" value="1"/>
</dbReference>
<dbReference type="InParanoid" id="A0A0D2WJ29"/>
<dbReference type="Gene3D" id="3.30.70.3190">
    <property type="match status" value="1"/>
</dbReference>
<evidence type="ECO:0000256" key="3">
    <source>
        <dbReference type="ARBA" id="ARBA00022694"/>
    </source>
</evidence>
<proteinExistence type="inferred from homology"/>
<evidence type="ECO:0000256" key="2">
    <source>
        <dbReference type="ARBA" id="ARBA00012787"/>
    </source>
</evidence>
<dbReference type="InterPro" id="IPR020103">
    <property type="entry name" value="PsdUridine_synth_cat_dom_sf"/>
</dbReference>
<name>A0A0D2WJ29_CAPO3</name>
<evidence type="ECO:0000313" key="10">
    <source>
        <dbReference type="EMBL" id="KJE89208.1"/>
    </source>
</evidence>
<dbReference type="eggNOG" id="KOG2364">
    <property type="taxonomic scope" value="Eukaryota"/>
</dbReference>
<feature type="domain" description="Pus10-like C-terminal" evidence="9">
    <location>
        <begin position="396"/>
        <end position="629"/>
    </location>
</feature>
<evidence type="ECO:0000256" key="4">
    <source>
        <dbReference type="ARBA" id="ARBA00023235"/>
    </source>
</evidence>
<evidence type="ECO:0000256" key="1">
    <source>
        <dbReference type="ARBA" id="ARBA00009652"/>
    </source>
</evidence>
<dbReference type="PANTHER" id="PTHR21568">
    <property type="entry name" value="TRNA PSEUDOURIDINE SYNTHASE PUS10"/>
    <property type="match status" value="1"/>
</dbReference>
<evidence type="ECO:0000259" key="9">
    <source>
        <dbReference type="Pfam" id="PF21238"/>
    </source>
</evidence>
<dbReference type="Pfam" id="PF21238">
    <property type="entry name" value="Pus10_C"/>
    <property type="match status" value="1"/>
</dbReference>
<protein>
    <recommendedName>
        <fullName evidence="2">tRNA pseudouridine(55) synthase</fullName>
        <ecNumber evidence="2">5.4.99.25</ecNumber>
    </recommendedName>
    <alternativeName>
        <fullName evidence="7">tRNA pseudouridine 55 synthase</fullName>
    </alternativeName>
    <alternativeName>
        <fullName evidence="5">tRNA pseudouridylate synthase</fullName>
    </alternativeName>
    <alternativeName>
        <fullName evidence="6">tRNA-uridine isomerase</fullName>
    </alternativeName>
</protein>
<dbReference type="STRING" id="595528.A0A0D2WJ29"/>
<keyword evidence="11" id="KW-1185">Reference proteome</keyword>
<dbReference type="InterPro" id="IPR048741">
    <property type="entry name" value="Pus10-like_C"/>
</dbReference>
<dbReference type="InterPro" id="IPR039894">
    <property type="entry name" value="Pus10-like"/>
</dbReference>
<dbReference type="EMBL" id="KE346360">
    <property type="protein sequence ID" value="KJE89208.1"/>
    <property type="molecule type" value="Genomic_DNA"/>
</dbReference>
<evidence type="ECO:0000256" key="6">
    <source>
        <dbReference type="ARBA" id="ARBA00079393"/>
    </source>
</evidence>